<accession>A0A1H5F0N2</accession>
<dbReference type="OrthoDB" id="6959917at2"/>
<dbReference type="RefSeq" id="WP_090385655.1">
    <property type="nucleotide sequence ID" value="NZ_FNSC01000001.1"/>
</dbReference>
<proteinExistence type="predicted"/>
<protein>
    <submittedName>
        <fullName evidence="1">Uncharacterized protein</fullName>
    </submittedName>
</protein>
<evidence type="ECO:0000313" key="2">
    <source>
        <dbReference type="Proteomes" id="UP000242849"/>
    </source>
</evidence>
<reference evidence="2" key="1">
    <citation type="submission" date="2016-10" db="EMBL/GenBank/DDBJ databases">
        <authorList>
            <person name="Varghese N."/>
            <person name="Submissions S."/>
        </authorList>
    </citation>
    <scope>NUCLEOTIDE SEQUENCE [LARGE SCALE GENOMIC DNA]</scope>
    <source>
        <strain evidence="2">DSM 12111</strain>
    </source>
</reference>
<dbReference type="EMBL" id="FNSC01000001">
    <property type="protein sequence ID" value="SED96929.1"/>
    <property type="molecule type" value="Genomic_DNA"/>
</dbReference>
<dbReference type="STRING" id="53406.SAMN05421553_3750"/>
<gene>
    <name evidence="1" type="ORF">SAMN05421553_3750</name>
</gene>
<organism evidence="1 2">
    <name type="scientific">Pseudomonas anguilliseptica</name>
    <dbReference type="NCBI Taxonomy" id="53406"/>
    <lineage>
        <taxon>Bacteria</taxon>
        <taxon>Pseudomonadati</taxon>
        <taxon>Pseudomonadota</taxon>
        <taxon>Gammaproteobacteria</taxon>
        <taxon>Pseudomonadales</taxon>
        <taxon>Pseudomonadaceae</taxon>
        <taxon>Pseudomonas</taxon>
    </lineage>
</organism>
<dbReference type="AlphaFoldDB" id="A0A1H5F0N2"/>
<sequence length="119" mass="13560">MSDFQAESTPTARKHHQCCECEGSIEPGQKYQLIAGSWEGRMHSFKTCMSCLEARDWATSQIEWCGGDDHLYYFGQLEEDLSIMAPEIVTQDGRRFHAYRLGAQIANRRMLARAKLKAA</sequence>
<keyword evidence="2" id="KW-1185">Reference proteome</keyword>
<name>A0A1H5F0N2_PSEAG</name>
<evidence type="ECO:0000313" key="1">
    <source>
        <dbReference type="EMBL" id="SED96929.1"/>
    </source>
</evidence>
<dbReference type="Proteomes" id="UP000242849">
    <property type="component" value="Unassembled WGS sequence"/>
</dbReference>